<name>A0A9N9A1N0_9GLOM</name>
<protein>
    <submittedName>
        <fullName evidence="1">5469_t:CDS:1</fullName>
    </submittedName>
</protein>
<gene>
    <name evidence="1" type="ORF">DERYTH_LOCUS3563</name>
</gene>
<feature type="non-terminal residue" evidence="1">
    <location>
        <position position="1"/>
    </location>
</feature>
<evidence type="ECO:0000313" key="2">
    <source>
        <dbReference type="Proteomes" id="UP000789405"/>
    </source>
</evidence>
<sequence length="373" mass="43181">MSSLQPLFKDIKLYFEETPFEEWSHLHFLETFKPVILSNLESTKRQDKGTWLRRFKECLEKISADEAYSNQERNYATHLSNEKPSSFVDIFFDAIEREKQILYARQEADNKTDIVCQNTIIDALHLLETVCKERTEAIANSLKQKSDGSDKYNIVNITEMEVKICIESQQIYLLTKHFIEFSTLDAKELFDNIARGINITISLPDNIKQYFEKLLSGDIINALSKLDQSLVDNSTFNDRAYYINYNQKPSNSGCVPKNDAAVYQNNLAIILYKQSYSSKEYTLLHYLGDFSKLAYNSLDDLNYNFTQYSNCNTATTKAFKSSLFDIAKFGALLENLLINWQDIKKKMAKKNVLNNNDTISIQNWMCIPKNTSK</sequence>
<evidence type="ECO:0000313" key="1">
    <source>
        <dbReference type="EMBL" id="CAG8514720.1"/>
    </source>
</evidence>
<dbReference type="EMBL" id="CAJVPY010001274">
    <property type="protein sequence ID" value="CAG8514720.1"/>
    <property type="molecule type" value="Genomic_DNA"/>
</dbReference>
<comment type="caution">
    <text evidence="1">The sequence shown here is derived from an EMBL/GenBank/DDBJ whole genome shotgun (WGS) entry which is preliminary data.</text>
</comment>
<organism evidence="1 2">
    <name type="scientific">Dentiscutata erythropus</name>
    <dbReference type="NCBI Taxonomy" id="1348616"/>
    <lineage>
        <taxon>Eukaryota</taxon>
        <taxon>Fungi</taxon>
        <taxon>Fungi incertae sedis</taxon>
        <taxon>Mucoromycota</taxon>
        <taxon>Glomeromycotina</taxon>
        <taxon>Glomeromycetes</taxon>
        <taxon>Diversisporales</taxon>
        <taxon>Gigasporaceae</taxon>
        <taxon>Dentiscutata</taxon>
    </lineage>
</organism>
<accession>A0A9N9A1N0</accession>
<dbReference type="Proteomes" id="UP000789405">
    <property type="component" value="Unassembled WGS sequence"/>
</dbReference>
<keyword evidence="2" id="KW-1185">Reference proteome</keyword>
<dbReference type="AlphaFoldDB" id="A0A9N9A1N0"/>
<proteinExistence type="predicted"/>
<dbReference type="OrthoDB" id="2444298at2759"/>
<reference evidence="1" key="1">
    <citation type="submission" date="2021-06" db="EMBL/GenBank/DDBJ databases">
        <authorList>
            <person name="Kallberg Y."/>
            <person name="Tangrot J."/>
            <person name="Rosling A."/>
        </authorList>
    </citation>
    <scope>NUCLEOTIDE SEQUENCE</scope>
    <source>
        <strain evidence="1">MA453B</strain>
    </source>
</reference>